<proteinExistence type="predicted"/>
<dbReference type="EMBL" id="DYWT01000264">
    <property type="protein sequence ID" value="HJF33530.1"/>
    <property type="molecule type" value="Genomic_DNA"/>
</dbReference>
<dbReference type="AlphaFoldDB" id="A0A921G143"/>
<dbReference type="Proteomes" id="UP000698173">
    <property type="component" value="Unassembled WGS sequence"/>
</dbReference>
<organism evidence="2 3">
    <name type="scientific">Sporosarcina psychrophila</name>
    <name type="common">Bacillus psychrophilus</name>
    <dbReference type="NCBI Taxonomy" id="1476"/>
    <lineage>
        <taxon>Bacteria</taxon>
        <taxon>Bacillati</taxon>
        <taxon>Bacillota</taxon>
        <taxon>Bacilli</taxon>
        <taxon>Bacillales</taxon>
        <taxon>Caryophanaceae</taxon>
        <taxon>Sporosarcina</taxon>
    </lineage>
</organism>
<gene>
    <name evidence="2" type="ORF">K8V56_17340</name>
</gene>
<feature type="domain" description="RRXRR" evidence="1">
    <location>
        <begin position="8"/>
        <end position="69"/>
    </location>
</feature>
<reference evidence="2" key="2">
    <citation type="submission" date="2021-09" db="EMBL/GenBank/DDBJ databases">
        <authorList>
            <person name="Gilroy R."/>
        </authorList>
    </citation>
    <scope>NUCLEOTIDE SEQUENCE</scope>
    <source>
        <strain evidence="2">CHK171-7178</strain>
    </source>
</reference>
<evidence type="ECO:0000313" key="2">
    <source>
        <dbReference type="EMBL" id="HJF33530.1"/>
    </source>
</evidence>
<comment type="caution">
    <text evidence="2">The sequence shown here is derived from an EMBL/GenBank/DDBJ whole genome shotgun (WGS) entry which is preliminary data.</text>
</comment>
<accession>A0A921G143</accession>
<evidence type="ECO:0000313" key="3">
    <source>
        <dbReference type="Proteomes" id="UP000698173"/>
    </source>
</evidence>
<reference evidence="2" key="1">
    <citation type="journal article" date="2021" name="PeerJ">
        <title>Extensive microbial diversity within the chicken gut microbiome revealed by metagenomics and culture.</title>
        <authorList>
            <person name="Gilroy R."/>
            <person name="Ravi A."/>
            <person name="Getino M."/>
            <person name="Pursley I."/>
            <person name="Horton D.L."/>
            <person name="Alikhan N.F."/>
            <person name="Baker D."/>
            <person name="Gharbi K."/>
            <person name="Hall N."/>
            <person name="Watson M."/>
            <person name="Adriaenssens E.M."/>
            <person name="Foster-Nyarko E."/>
            <person name="Jarju S."/>
            <person name="Secka A."/>
            <person name="Antonio M."/>
            <person name="Oren A."/>
            <person name="Chaudhuri R.R."/>
            <person name="La Ragione R."/>
            <person name="Hildebrand F."/>
            <person name="Pallen M.J."/>
        </authorList>
    </citation>
    <scope>NUCLEOTIDE SEQUENCE</scope>
    <source>
        <strain evidence="2">CHK171-7178</strain>
    </source>
</reference>
<dbReference type="InterPro" id="IPR025938">
    <property type="entry name" value="RRXRR_dom"/>
</dbReference>
<sequence length="76" mass="8707">MPVCAGSKQPILLGAEAGAKLFRRSVTMESRALFEDEVKLCTDIRELFATRPSWRSAKRSQKVRYRNPRPLTIKDK</sequence>
<dbReference type="Pfam" id="PF14239">
    <property type="entry name" value="RRXRR"/>
    <property type="match status" value="1"/>
</dbReference>
<name>A0A921G143_SPOPS</name>
<evidence type="ECO:0000259" key="1">
    <source>
        <dbReference type="Pfam" id="PF14239"/>
    </source>
</evidence>
<protein>
    <submittedName>
        <fullName evidence="2">RRXRR domain-containing protein</fullName>
    </submittedName>
</protein>